<dbReference type="Proteomes" id="UP000321638">
    <property type="component" value="Unassembled WGS sequence"/>
</dbReference>
<proteinExistence type="predicted"/>
<dbReference type="Pfam" id="PF06718">
    <property type="entry name" value="DUF1203"/>
    <property type="match status" value="1"/>
</dbReference>
<name>A0A5C8PKV8_9HYPH</name>
<dbReference type="InterPro" id="IPR009593">
    <property type="entry name" value="DUF1203"/>
</dbReference>
<dbReference type="PIRSF" id="PIRSF034110">
    <property type="entry name" value="DUF1203"/>
    <property type="match status" value="1"/>
</dbReference>
<dbReference type="RefSeq" id="WP_147848681.1">
    <property type="nucleotide sequence ID" value="NZ_VDUZ01000022.1"/>
</dbReference>
<protein>
    <submittedName>
        <fullName evidence="1">DUF1203 domain-containing protein</fullName>
    </submittedName>
</protein>
<dbReference type="AlphaFoldDB" id="A0A5C8PKV8"/>
<gene>
    <name evidence="1" type="ORF">FHP25_19745</name>
</gene>
<evidence type="ECO:0000313" key="1">
    <source>
        <dbReference type="EMBL" id="TXL73885.1"/>
    </source>
</evidence>
<dbReference type="OrthoDB" id="5953307at2"/>
<accession>A0A5C8PKV8</accession>
<comment type="caution">
    <text evidence="1">The sequence shown here is derived from an EMBL/GenBank/DDBJ whole genome shotgun (WGS) entry which is preliminary data.</text>
</comment>
<sequence length="153" mass="17132">MSFRITGLPAAHFSHLFALSDAELAAVGAVRRVADARDPGYPCRISLTDSQPGDELLLVNYEHHAVDSPYRMRFAVYVRKGEETYDKVDEVPVQLRLRMLAVRSAGAMMVDRELVDGRNLEEAVERLFAEPRAAYLHVHYAAPGCYAARIDRA</sequence>
<dbReference type="EMBL" id="VDUZ01000022">
    <property type="protein sequence ID" value="TXL73885.1"/>
    <property type="molecule type" value="Genomic_DNA"/>
</dbReference>
<keyword evidence="2" id="KW-1185">Reference proteome</keyword>
<evidence type="ECO:0000313" key="2">
    <source>
        <dbReference type="Proteomes" id="UP000321638"/>
    </source>
</evidence>
<reference evidence="1 2" key="1">
    <citation type="submission" date="2019-06" db="EMBL/GenBank/DDBJ databases">
        <title>New taxonomy in bacterial strain CC-CFT640, isolated from vineyard.</title>
        <authorList>
            <person name="Lin S.-Y."/>
            <person name="Tsai C.-F."/>
            <person name="Young C.-C."/>
        </authorList>
    </citation>
    <scope>NUCLEOTIDE SEQUENCE [LARGE SCALE GENOMIC DNA]</scope>
    <source>
        <strain evidence="1 2">CC-CFT640</strain>
    </source>
</reference>
<organism evidence="1 2">
    <name type="scientific">Vineibacter terrae</name>
    <dbReference type="NCBI Taxonomy" id="2586908"/>
    <lineage>
        <taxon>Bacteria</taxon>
        <taxon>Pseudomonadati</taxon>
        <taxon>Pseudomonadota</taxon>
        <taxon>Alphaproteobacteria</taxon>
        <taxon>Hyphomicrobiales</taxon>
        <taxon>Vineibacter</taxon>
    </lineage>
</organism>